<evidence type="ECO:0000313" key="2">
    <source>
        <dbReference type="Proteomes" id="UP000435187"/>
    </source>
</evidence>
<gene>
    <name evidence="1" type="ORF">GH885_07735</name>
</gene>
<evidence type="ECO:0000313" key="1">
    <source>
        <dbReference type="EMBL" id="MRI66237.1"/>
    </source>
</evidence>
<dbReference type="RefSeq" id="WP_153834984.1">
    <property type="nucleotide sequence ID" value="NZ_JBHUMW010000047.1"/>
</dbReference>
<comment type="caution">
    <text evidence="1">The sequence shown here is derived from an EMBL/GenBank/DDBJ whole genome shotgun (WGS) entry which is preliminary data.</text>
</comment>
<keyword evidence="2" id="KW-1185">Reference proteome</keyword>
<proteinExistence type="predicted"/>
<dbReference type="EMBL" id="WJEE01000013">
    <property type="protein sequence ID" value="MRI66237.1"/>
    <property type="molecule type" value="Genomic_DNA"/>
</dbReference>
<dbReference type="Proteomes" id="UP000435187">
    <property type="component" value="Unassembled WGS sequence"/>
</dbReference>
<evidence type="ECO:0008006" key="3">
    <source>
        <dbReference type="Google" id="ProtNLM"/>
    </source>
</evidence>
<reference evidence="1 2" key="1">
    <citation type="submission" date="2019-10" db="EMBL/GenBank/DDBJ databases">
        <title>Gracilibacillus salitolerans sp. nov., a moderate halophile isolated from a saline soil in northwest China.</title>
        <authorList>
            <person name="Gan L."/>
        </authorList>
    </citation>
    <scope>NUCLEOTIDE SEQUENCE [LARGE SCALE GENOMIC DNA]</scope>
    <source>
        <strain evidence="1 2">TP2-8</strain>
    </source>
</reference>
<organism evidence="1 2">
    <name type="scientific">Gracilibacillus thailandensis</name>
    <dbReference type="NCBI Taxonomy" id="563735"/>
    <lineage>
        <taxon>Bacteria</taxon>
        <taxon>Bacillati</taxon>
        <taxon>Bacillota</taxon>
        <taxon>Bacilli</taxon>
        <taxon>Bacillales</taxon>
        <taxon>Bacillaceae</taxon>
        <taxon>Gracilibacillus</taxon>
    </lineage>
</organism>
<protein>
    <recommendedName>
        <fullName evidence="3">HTH HARE-type domain-containing protein</fullName>
    </recommendedName>
</protein>
<dbReference type="AlphaFoldDB" id="A0A6N7QVT4"/>
<sequence>MTLYEAILECFIEKQKPMTIQEVEIYIGQQYKQKWKDIGTTLADMVPVNYGGNSSSSVPAEYRRLKRLTRGTYTLI</sequence>
<accession>A0A6N7QVT4</accession>
<name>A0A6N7QVT4_9BACI</name>